<feature type="transmembrane region" description="Helical" evidence="1">
    <location>
        <begin position="248"/>
        <end position="271"/>
    </location>
</feature>
<feature type="transmembrane region" description="Helical" evidence="1">
    <location>
        <begin position="215"/>
        <end position="236"/>
    </location>
</feature>
<name>A0ABQ9JX31_9CUCU</name>
<protein>
    <submittedName>
        <fullName evidence="2">Uncharacterized protein</fullName>
    </submittedName>
</protein>
<keyword evidence="3" id="KW-1185">Reference proteome</keyword>
<dbReference type="SUPFAM" id="SSF81321">
    <property type="entry name" value="Family A G protein-coupled receptor-like"/>
    <property type="match status" value="1"/>
</dbReference>
<evidence type="ECO:0000313" key="2">
    <source>
        <dbReference type="EMBL" id="KAJ8982893.1"/>
    </source>
</evidence>
<evidence type="ECO:0000256" key="1">
    <source>
        <dbReference type="SAM" id="Phobius"/>
    </source>
</evidence>
<dbReference type="EMBL" id="JAPWTJ010000101">
    <property type="protein sequence ID" value="KAJ8982893.1"/>
    <property type="molecule type" value="Genomic_DNA"/>
</dbReference>
<feature type="transmembrane region" description="Helical" evidence="1">
    <location>
        <begin position="283"/>
        <end position="305"/>
    </location>
</feature>
<dbReference type="Proteomes" id="UP001162164">
    <property type="component" value="Unassembled WGS sequence"/>
</dbReference>
<evidence type="ECO:0000313" key="3">
    <source>
        <dbReference type="Proteomes" id="UP001162164"/>
    </source>
</evidence>
<keyword evidence="1" id="KW-0472">Membrane</keyword>
<feature type="transmembrane region" description="Helical" evidence="1">
    <location>
        <begin position="117"/>
        <end position="139"/>
    </location>
</feature>
<sequence>MRRAMWHGHVADADMRQKTARGVVHVNFQGGIVFNPDHKTIMDHVYDDPPLNEETLFVDEILESINTTDIYPTSLFDNAVFLIGAYIAEAIVCLITDVLLTFIILRYKNIRQDRVNIIILNIIVLDFLLVIASVIPTMFVETETYFSRILPELFVVLHLPSIVMCAFLTNYWYMKLYFSNRLLKLNNHFKILICGIYVLAGFCIGVYYFTEVLFVLPFFMYIVFMVVVDIAHAVNMSKIDDYKLKDDCIFFLVNAFCVLKTPVLTVIALRYTNILQDAFISEIVLYLSILFAALNSIGFLIILYLNDRRYKLALQEAFRCRCKRDNAEDEYQYVGFVHEISDRPNVL</sequence>
<reference evidence="2" key="1">
    <citation type="journal article" date="2023" name="Insect Mol. Biol.">
        <title>Genome sequencing provides insights into the evolution of gene families encoding plant cell wall-degrading enzymes in longhorned beetles.</title>
        <authorList>
            <person name="Shin N.R."/>
            <person name="Okamura Y."/>
            <person name="Kirsch R."/>
            <person name="Pauchet Y."/>
        </authorList>
    </citation>
    <scope>NUCLEOTIDE SEQUENCE</scope>
    <source>
        <strain evidence="2">MMC_N1</strain>
    </source>
</reference>
<comment type="caution">
    <text evidence="2">The sequence shown here is derived from an EMBL/GenBank/DDBJ whole genome shotgun (WGS) entry which is preliminary data.</text>
</comment>
<accession>A0ABQ9JX31</accession>
<keyword evidence="1" id="KW-1133">Transmembrane helix</keyword>
<feature type="transmembrane region" description="Helical" evidence="1">
    <location>
        <begin position="189"/>
        <end position="209"/>
    </location>
</feature>
<keyword evidence="1" id="KW-0812">Transmembrane</keyword>
<feature type="transmembrane region" description="Helical" evidence="1">
    <location>
        <begin position="79"/>
        <end position="105"/>
    </location>
</feature>
<proteinExistence type="predicted"/>
<gene>
    <name evidence="2" type="ORF">NQ317_004323</name>
</gene>
<organism evidence="2 3">
    <name type="scientific">Molorchus minor</name>
    <dbReference type="NCBI Taxonomy" id="1323400"/>
    <lineage>
        <taxon>Eukaryota</taxon>
        <taxon>Metazoa</taxon>
        <taxon>Ecdysozoa</taxon>
        <taxon>Arthropoda</taxon>
        <taxon>Hexapoda</taxon>
        <taxon>Insecta</taxon>
        <taxon>Pterygota</taxon>
        <taxon>Neoptera</taxon>
        <taxon>Endopterygota</taxon>
        <taxon>Coleoptera</taxon>
        <taxon>Polyphaga</taxon>
        <taxon>Cucujiformia</taxon>
        <taxon>Chrysomeloidea</taxon>
        <taxon>Cerambycidae</taxon>
        <taxon>Lamiinae</taxon>
        <taxon>Monochamini</taxon>
        <taxon>Molorchus</taxon>
    </lineage>
</organism>
<feature type="transmembrane region" description="Helical" evidence="1">
    <location>
        <begin position="145"/>
        <end position="168"/>
    </location>
</feature>